<dbReference type="InterPro" id="IPR017871">
    <property type="entry name" value="ABC_transporter-like_CS"/>
</dbReference>
<keyword evidence="2" id="KW-0547">Nucleotide-binding</keyword>
<dbReference type="GO" id="GO:0016887">
    <property type="term" value="F:ATP hydrolysis activity"/>
    <property type="evidence" value="ECO:0007669"/>
    <property type="project" value="InterPro"/>
</dbReference>
<dbReference type="GO" id="GO:0022857">
    <property type="term" value="F:transmembrane transporter activity"/>
    <property type="evidence" value="ECO:0007669"/>
    <property type="project" value="TreeGrafter"/>
</dbReference>
<evidence type="ECO:0000256" key="4">
    <source>
        <dbReference type="ARBA" id="ARBA00038388"/>
    </source>
</evidence>
<dbReference type="InterPro" id="IPR015854">
    <property type="entry name" value="ABC_transpr_LolD-like"/>
</dbReference>
<evidence type="ECO:0000256" key="1">
    <source>
        <dbReference type="ARBA" id="ARBA00022448"/>
    </source>
</evidence>
<protein>
    <submittedName>
        <fullName evidence="6">ABC transporter-related protein</fullName>
    </submittedName>
</protein>
<keyword evidence="3" id="KW-0067">ATP-binding</keyword>
<dbReference type="PANTHER" id="PTHR24220">
    <property type="entry name" value="IMPORT ATP-BINDING PROTEIN"/>
    <property type="match status" value="1"/>
</dbReference>
<dbReference type="EMBL" id="JF342590">
    <property type="protein sequence ID" value="AEH26485.1"/>
    <property type="molecule type" value="Genomic_DNA"/>
</dbReference>
<dbReference type="PROSITE" id="PS00211">
    <property type="entry name" value="ABC_TRANSPORTER_1"/>
    <property type="match status" value="1"/>
</dbReference>
<dbReference type="PROSITE" id="PS50893">
    <property type="entry name" value="ABC_TRANSPORTER_2"/>
    <property type="match status" value="1"/>
</dbReference>
<feature type="domain" description="ABC transporter" evidence="5">
    <location>
        <begin position="20"/>
        <end position="244"/>
    </location>
</feature>
<dbReference type="GO" id="GO:0005886">
    <property type="term" value="C:plasma membrane"/>
    <property type="evidence" value="ECO:0007669"/>
    <property type="project" value="TreeGrafter"/>
</dbReference>
<sequence>MANFGSNRASFGSRRPPAAVEVRDLRKAYRSGDEVVHLLDGVSFSIPAGQFFAITGVSGSGKTTLLNIMSGLDVPTSGDVAVFGQVITRFGSEARAAFRRDHLGFIFQFYNLMPTLTAEENVKLALELLPLGRSEMKDRAAHYLRLVGLAGKERRFPNQLSGGEQQRVAIARALAKQPLLILADEPTGSLDRTTGHSIMALMREATANLDTTVVVVTHDADISALADGALSLDVTRDYAAHAGMEVS</sequence>
<evidence type="ECO:0000313" key="6">
    <source>
        <dbReference type="EMBL" id="AEH26485.1"/>
    </source>
</evidence>
<accession>F8TTH4</accession>
<evidence type="ECO:0000259" key="5">
    <source>
        <dbReference type="PROSITE" id="PS50893"/>
    </source>
</evidence>
<reference evidence="6" key="1">
    <citation type="journal article" date="2011" name="FEMS Microbiol. Ecol.">
        <title>Polyketide synthase pathways identified from a metagenomic library are derived from soil Acidobacteria.</title>
        <authorList>
            <person name="Parsley L.C."/>
            <person name="Linneman J."/>
            <person name="Goode A.M."/>
            <person name="Becklund K."/>
            <person name="George I."/>
            <person name="Goodman R.M."/>
            <person name="Lopanik N.B."/>
            <person name="Liles M.R."/>
        </authorList>
    </citation>
    <scope>NUCLEOTIDE SEQUENCE</scope>
</reference>
<dbReference type="InterPro" id="IPR017911">
    <property type="entry name" value="MacB-like_ATP-bd"/>
</dbReference>
<organism evidence="6">
    <name type="scientific">uncultured Acidobacteria bacterium A3</name>
    <dbReference type="NCBI Taxonomy" id="1036853"/>
    <lineage>
        <taxon>Bacteria</taxon>
        <taxon>Pseudomonadati</taxon>
        <taxon>Acidobacteriota</taxon>
        <taxon>environmental samples</taxon>
    </lineage>
</organism>
<dbReference type="Gene3D" id="3.40.50.300">
    <property type="entry name" value="P-loop containing nucleotide triphosphate hydrolases"/>
    <property type="match status" value="1"/>
</dbReference>
<evidence type="ECO:0000256" key="2">
    <source>
        <dbReference type="ARBA" id="ARBA00022741"/>
    </source>
</evidence>
<proteinExistence type="inferred from homology"/>
<dbReference type="CDD" id="cd03255">
    <property type="entry name" value="ABC_MJ0796_LolCDE_FtsE"/>
    <property type="match status" value="1"/>
</dbReference>
<dbReference type="InterPro" id="IPR003439">
    <property type="entry name" value="ABC_transporter-like_ATP-bd"/>
</dbReference>
<dbReference type="GO" id="GO:0098796">
    <property type="term" value="C:membrane protein complex"/>
    <property type="evidence" value="ECO:0007669"/>
    <property type="project" value="UniProtKB-ARBA"/>
</dbReference>
<keyword evidence="1" id="KW-0813">Transport</keyword>
<dbReference type="AlphaFoldDB" id="F8TTH4"/>
<dbReference type="FunFam" id="3.40.50.300:FF:000032">
    <property type="entry name" value="Export ABC transporter ATP-binding protein"/>
    <property type="match status" value="1"/>
</dbReference>
<dbReference type="Pfam" id="PF00005">
    <property type="entry name" value="ABC_tran"/>
    <property type="match status" value="1"/>
</dbReference>
<comment type="similarity">
    <text evidence="4">Belongs to the ABC transporter superfamily. Macrolide exporter (TC 3.A.1.122) family.</text>
</comment>
<evidence type="ECO:0000256" key="3">
    <source>
        <dbReference type="ARBA" id="ARBA00022840"/>
    </source>
</evidence>
<dbReference type="SUPFAM" id="SSF52540">
    <property type="entry name" value="P-loop containing nucleoside triphosphate hydrolases"/>
    <property type="match status" value="1"/>
</dbReference>
<dbReference type="SMART" id="SM00382">
    <property type="entry name" value="AAA"/>
    <property type="match status" value="1"/>
</dbReference>
<dbReference type="InterPro" id="IPR003593">
    <property type="entry name" value="AAA+_ATPase"/>
</dbReference>
<dbReference type="InterPro" id="IPR027417">
    <property type="entry name" value="P-loop_NTPase"/>
</dbReference>
<dbReference type="GO" id="GO:0005524">
    <property type="term" value="F:ATP binding"/>
    <property type="evidence" value="ECO:0007669"/>
    <property type="project" value="UniProtKB-KW"/>
</dbReference>
<name>F8TTH4_9BACT</name>